<evidence type="ECO:0000256" key="1">
    <source>
        <dbReference type="SAM" id="Phobius"/>
    </source>
</evidence>
<keyword evidence="3" id="KW-1185">Reference proteome</keyword>
<evidence type="ECO:0000313" key="3">
    <source>
        <dbReference type="Proteomes" id="UP000410492"/>
    </source>
</evidence>
<organism evidence="2 3">
    <name type="scientific">Callosobruchus maculatus</name>
    <name type="common">Southern cowpea weevil</name>
    <name type="synonym">Pulse bruchid</name>
    <dbReference type="NCBI Taxonomy" id="64391"/>
    <lineage>
        <taxon>Eukaryota</taxon>
        <taxon>Metazoa</taxon>
        <taxon>Ecdysozoa</taxon>
        <taxon>Arthropoda</taxon>
        <taxon>Hexapoda</taxon>
        <taxon>Insecta</taxon>
        <taxon>Pterygota</taxon>
        <taxon>Neoptera</taxon>
        <taxon>Endopterygota</taxon>
        <taxon>Coleoptera</taxon>
        <taxon>Polyphaga</taxon>
        <taxon>Cucujiformia</taxon>
        <taxon>Chrysomeloidea</taxon>
        <taxon>Chrysomelidae</taxon>
        <taxon>Bruchinae</taxon>
        <taxon>Bruchini</taxon>
        <taxon>Callosobruchus</taxon>
    </lineage>
</organism>
<keyword evidence="1" id="KW-0812">Transmembrane</keyword>
<dbReference type="AlphaFoldDB" id="A0A653CP73"/>
<keyword evidence="1" id="KW-0472">Membrane</keyword>
<feature type="transmembrane region" description="Helical" evidence="1">
    <location>
        <begin position="21"/>
        <end position="44"/>
    </location>
</feature>
<dbReference type="EMBL" id="CAACVG010008262">
    <property type="protein sequence ID" value="VEN49076.1"/>
    <property type="molecule type" value="Genomic_DNA"/>
</dbReference>
<proteinExistence type="predicted"/>
<evidence type="ECO:0000313" key="2">
    <source>
        <dbReference type="EMBL" id="VEN49076.1"/>
    </source>
</evidence>
<reference evidence="2 3" key="1">
    <citation type="submission" date="2019-01" db="EMBL/GenBank/DDBJ databases">
        <authorList>
            <person name="Sayadi A."/>
        </authorList>
    </citation>
    <scope>NUCLEOTIDE SEQUENCE [LARGE SCALE GENOMIC DNA]</scope>
</reference>
<name>A0A653CP73_CALMS</name>
<sequence>MSNKSVGWSFMTKQHFYCYKLALPTCGQTWVCLVLCIVSLAAVLK</sequence>
<keyword evidence="1" id="KW-1133">Transmembrane helix</keyword>
<protein>
    <submittedName>
        <fullName evidence="2">Uncharacterized protein</fullName>
    </submittedName>
</protein>
<accession>A0A653CP73</accession>
<dbReference type="Proteomes" id="UP000410492">
    <property type="component" value="Unassembled WGS sequence"/>
</dbReference>
<gene>
    <name evidence="2" type="ORF">CALMAC_LOCUS10309</name>
</gene>